<organism evidence="2 3">
    <name type="scientific">Kineosporia mesophila</name>
    <dbReference type="NCBI Taxonomy" id="566012"/>
    <lineage>
        <taxon>Bacteria</taxon>
        <taxon>Bacillati</taxon>
        <taxon>Actinomycetota</taxon>
        <taxon>Actinomycetes</taxon>
        <taxon>Kineosporiales</taxon>
        <taxon>Kineosporiaceae</taxon>
        <taxon>Kineosporia</taxon>
    </lineage>
</organism>
<dbReference type="Proteomes" id="UP001501074">
    <property type="component" value="Unassembled WGS sequence"/>
</dbReference>
<evidence type="ECO:0000313" key="3">
    <source>
        <dbReference type="Proteomes" id="UP001501074"/>
    </source>
</evidence>
<name>A0ABP7AM56_9ACTN</name>
<keyword evidence="3" id="KW-1185">Reference proteome</keyword>
<dbReference type="EMBL" id="BAAAZO010000012">
    <property type="protein sequence ID" value="GAA3635252.1"/>
    <property type="molecule type" value="Genomic_DNA"/>
</dbReference>
<feature type="region of interest" description="Disordered" evidence="1">
    <location>
        <begin position="96"/>
        <end position="142"/>
    </location>
</feature>
<accession>A0ABP7AM56</accession>
<evidence type="ECO:0000256" key="1">
    <source>
        <dbReference type="SAM" id="MobiDB-lite"/>
    </source>
</evidence>
<protein>
    <submittedName>
        <fullName evidence="2">Uncharacterized protein</fullName>
    </submittedName>
</protein>
<feature type="compositionally biased region" description="Gly residues" evidence="1">
    <location>
        <begin position="133"/>
        <end position="142"/>
    </location>
</feature>
<evidence type="ECO:0000313" key="2">
    <source>
        <dbReference type="EMBL" id="GAA3635252.1"/>
    </source>
</evidence>
<proteinExistence type="predicted"/>
<comment type="caution">
    <text evidence="2">The sequence shown here is derived from an EMBL/GenBank/DDBJ whole genome shotgun (WGS) entry which is preliminary data.</text>
</comment>
<reference evidence="3" key="1">
    <citation type="journal article" date="2019" name="Int. J. Syst. Evol. Microbiol.">
        <title>The Global Catalogue of Microorganisms (GCM) 10K type strain sequencing project: providing services to taxonomists for standard genome sequencing and annotation.</title>
        <authorList>
            <consortium name="The Broad Institute Genomics Platform"/>
            <consortium name="The Broad Institute Genome Sequencing Center for Infectious Disease"/>
            <person name="Wu L."/>
            <person name="Ma J."/>
        </authorList>
    </citation>
    <scope>NUCLEOTIDE SEQUENCE [LARGE SCALE GENOMIC DNA]</scope>
    <source>
        <strain evidence="3">JCM 16902</strain>
    </source>
</reference>
<gene>
    <name evidence="2" type="ORF">GCM10022223_62080</name>
</gene>
<sequence length="142" mass="14634">MQNVELLITGVKQRFVSFGGRGEVRRTGWFRGGGTVALPVAPGTRFSPGAAGWAGFGEERLSASLIGCLRQAPNMMRGISFPGAFGTGAAVIRGGVGARVRGGGRPRRSRGGGVRPGLPGWMPAEDEPDGDGGRLAGGGWDR</sequence>